<gene>
    <name evidence="2" type="ORF">H6P81_005265</name>
</gene>
<keyword evidence="3" id="KW-1185">Reference proteome</keyword>
<dbReference type="EMBL" id="JAINDJ010000003">
    <property type="protein sequence ID" value="KAG9452361.1"/>
    <property type="molecule type" value="Genomic_DNA"/>
</dbReference>
<evidence type="ECO:0000313" key="2">
    <source>
        <dbReference type="EMBL" id="KAG9452361.1"/>
    </source>
</evidence>
<organism evidence="2 3">
    <name type="scientific">Aristolochia fimbriata</name>
    <name type="common">White veined hardy Dutchman's pipe vine</name>
    <dbReference type="NCBI Taxonomy" id="158543"/>
    <lineage>
        <taxon>Eukaryota</taxon>
        <taxon>Viridiplantae</taxon>
        <taxon>Streptophyta</taxon>
        <taxon>Embryophyta</taxon>
        <taxon>Tracheophyta</taxon>
        <taxon>Spermatophyta</taxon>
        <taxon>Magnoliopsida</taxon>
        <taxon>Magnoliidae</taxon>
        <taxon>Piperales</taxon>
        <taxon>Aristolochiaceae</taxon>
        <taxon>Aristolochia</taxon>
    </lineage>
</organism>
<proteinExistence type="predicted"/>
<evidence type="ECO:0000256" key="1">
    <source>
        <dbReference type="SAM" id="MobiDB-lite"/>
    </source>
</evidence>
<evidence type="ECO:0000313" key="3">
    <source>
        <dbReference type="Proteomes" id="UP000825729"/>
    </source>
</evidence>
<sequence>MPDKDRNNNRYLIALWPVNGRRGTSVPKRLIYLKCAVLIREHHRFWCRQKRECESRTSRFEIGFSYWRRRKARTSWLLFAVLEQKPPHMQIFLHAADPGGGADSGTENCSQIDADSVGTFKGVGYFSYTILMKHEPGITMSLKSRKERRPEWKTRTAAPRKTNIPNSYSQQQIRRARDSAIPGVRFNGWEWNMPASSRQGPWNSVF</sequence>
<accession>A0AAV7EV43</accession>
<reference evidence="2 3" key="1">
    <citation type="submission" date="2021-07" db="EMBL/GenBank/DDBJ databases">
        <title>The Aristolochia fimbriata genome: insights into angiosperm evolution, floral development and chemical biosynthesis.</title>
        <authorList>
            <person name="Jiao Y."/>
        </authorList>
    </citation>
    <scope>NUCLEOTIDE SEQUENCE [LARGE SCALE GENOMIC DNA]</scope>
    <source>
        <strain evidence="2">IBCAS-2021</strain>
        <tissue evidence="2">Leaf</tissue>
    </source>
</reference>
<protein>
    <submittedName>
        <fullName evidence="2">Uncharacterized protein</fullName>
    </submittedName>
</protein>
<feature type="region of interest" description="Disordered" evidence="1">
    <location>
        <begin position="143"/>
        <end position="174"/>
    </location>
</feature>
<feature type="compositionally biased region" description="Polar residues" evidence="1">
    <location>
        <begin position="163"/>
        <end position="173"/>
    </location>
</feature>
<dbReference type="Proteomes" id="UP000825729">
    <property type="component" value="Unassembled WGS sequence"/>
</dbReference>
<comment type="caution">
    <text evidence="2">The sequence shown here is derived from an EMBL/GenBank/DDBJ whole genome shotgun (WGS) entry which is preliminary data.</text>
</comment>
<dbReference type="AlphaFoldDB" id="A0AAV7EV43"/>
<name>A0AAV7EV43_ARIFI</name>